<dbReference type="OMA" id="NDKCRDG"/>
<feature type="domain" description="Histone-binding protein RBBP4-like N-terminal" evidence="7">
    <location>
        <begin position="6"/>
        <end position="89"/>
    </location>
</feature>
<dbReference type="RefSeq" id="XP_028542336.1">
    <property type="nucleotide sequence ID" value="XM_028686535.1"/>
</dbReference>
<dbReference type="InterPro" id="IPR019775">
    <property type="entry name" value="WD40_repeat_CS"/>
</dbReference>
<dbReference type="InterPro" id="IPR051972">
    <property type="entry name" value="Glutamate-rich_WD_repeat"/>
</dbReference>
<dbReference type="PROSITE" id="PS50294">
    <property type="entry name" value="WD_REPEATS_REGION"/>
    <property type="match status" value="2"/>
</dbReference>
<feature type="repeat" description="WD" evidence="5">
    <location>
        <begin position="225"/>
        <end position="257"/>
    </location>
</feature>
<dbReference type="PROSITE" id="PS50082">
    <property type="entry name" value="WD_REPEATS_2"/>
    <property type="match status" value="3"/>
</dbReference>
<dbReference type="InterPro" id="IPR015943">
    <property type="entry name" value="WD40/YVTN_repeat-like_dom_sf"/>
</dbReference>
<feature type="region of interest" description="Disordered" evidence="6">
    <location>
        <begin position="96"/>
        <end position="152"/>
    </location>
</feature>
<evidence type="ECO:0000256" key="1">
    <source>
        <dbReference type="ARBA" id="ARBA00004123"/>
    </source>
</evidence>
<dbReference type="PANTHER" id="PTHR45903:SF1">
    <property type="entry name" value="GLUTAMATE-RICH WD REPEAT-CONTAINING PROTEIN 1"/>
    <property type="match status" value="1"/>
</dbReference>
<feature type="repeat" description="WD" evidence="5">
    <location>
        <begin position="451"/>
        <end position="487"/>
    </location>
</feature>
<evidence type="ECO:0000256" key="3">
    <source>
        <dbReference type="ARBA" id="ARBA00022737"/>
    </source>
</evidence>
<feature type="compositionally biased region" description="Basic and acidic residues" evidence="6">
    <location>
        <begin position="110"/>
        <end position="149"/>
    </location>
</feature>
<dbReference type="GeneID" id="39746459"/>
<evidence type="ECO:0000256" key="2">
    <source>
        <dbReference type="ARBA" id="ARBA00022574"/>
    </source>
</evidence>
<reference evidence="9" key="1">
    <citation type="submission" date="2017-04" db="EMBL/GenBank/DDBJ databases">
        <title>Plasmodium gonderi genome.</title>
        <authorList>
            <person name="Arisue N."/>
            <person name="Honma H."/>
            <person name="Kawai S."/>
            <person name="Tougan T."/>
            <person name="Tanabe K."/>
            <person name="Horii T."/>
        </authorList>
    </citation>
    <scope>NUCLEOTIDE SEQUENCE [LARGE SCALE GENOMIC DNA]</scope>
    <source>
        <strain evidence="9">ATCC 30045</strain>
    </source>
</reference>
<evidence type="ECO:0000259" key="7">
    <source>
        <dbReference type="Pfam" id="PF12265"/>
    </source>
</evidence>
<comment type="subcellular location">
    <subcellularLocation>
        <location evidence="1">Nucleus</location>
    </subcellularLocation>
</comment>
<dbReference type="Pfam" id="PF12265">
    <property type="entry name" value="CAF1C_H4-bd"/>
    <property type="match status" value="1"/>
</dbReference>
<protein>
    <submittedName>
        <fullName evidence="8">WD domain, G-beta repeat domain containing protein</fullName>
    </submittedName>
</protein>
<evidence type="ECO:0000256" key="5">
    <source>
        <dbReference type="PROSITE-ProRule" id="PRU00221"/>
    </source>
</evidence>
<keyword evidence="9" id="KW-1185">Reference proteome</keyword>
<evidence type="ECO:0000256" key="4">
    <source>
        <dbReference type="ARBA" id="ARBA00023242"/>
    </source>
</evidence>
<feature type="repeat" description="WD" evidence="5">
    <location>
        <begin position="495"/>
        <end position="537"/>
    </location>
</feature>
<dbReference type="AlphaFoldDB" id="A0A1Y1JEV4"/>
<dbReference type="SUPFAM" id="SSF50978">
    <property type="entry name" value="WD40 repeat-like"/>
    <property type="match status" value="1"/>
</dbReference>
<name>A0A1Y1JEV4_PLAGO</name>
<dbReference type="PANTHER" id="PTHR45903">
    <property type="entry name" value="GLUTAMATE-RICH WD REPEAT-CONTAINING PROTEIN 1"/>
    <property type="match status" value="1"/>
</dbReference>
<accession>A0A1Y1JEV4</accession>
<proteinExistence type="predicted"/>
<dbReference type="PROSITE" id="PS00678">
    <property type="entry name" value="WD_REPEATS_1"/>
    <property type="match status" value="2"/>
</dbReference>
<evidence type="ECO:0000256" key="6">
    <source>
        <dbReference type="SAM" id="MobiDB-lite"/>
    </source>
</evidence>
<dbReference type="Gene3D" id="2.130.10.10">
    <property type="entry name" value="YVTN repeat-like/Quinoprotein amine dehydrogenase"/>
    <property type="match status" value="2"/>
</dbReference>
<dbReference type="InterPro" id="IPR022052">
    <property type="entry name" value="Histone-bd_RBBP4-like_N"/>
</dbReference>
<feature type="region of interest" description="Disordered" evidence="6">
    <location>
        <begin position="372"/>
        <end position="396"/>
    </location>
</feature>
<dbReference type="GO" id="GO:0042254">
    <property type="term" value="P:ribosome biogenesis"/>
    <property type="evidence" value="ECO:0007669"/>
    <property type="project" value="TreeGrafter"/>
</dbReference>
<dbReference type="EMBL" id="BDQF01000006">
    <property type="protein sequence ID" value="GAW79747.1"/>
    <property type="molecule type" value="Genomic_DNA"/>
</dbReference>
<dbReference type="InterPro" id="IPR036322">
    <property type="entry name" value="WD40_repeat_dom_sf"/>
</dbReference>
<dbReference type="InterPro" id="IPR001680">
    <property type="entry name" value="WD40_rpt"/>
</dbReference>
<gene>
    <name evidence="8" type="ORF">PGO_051570</name>
</gene>
<sequence length="587" mass="66752">MAELDIEEKAYDMFFSPVTPWPCLSFDFIHSKSDHNHNILEKPRNSNNEKKGSHRTTLTYPLQINCIAGTQAAQANLNEIYVIRWDNLNTLKENNGYATDSSVESDSDENEKGRDAEKLRKESASGMSDAEKLRKESASGMSDAEKQRDPPLIQVGKNKERVICKAIRHKYGGINRIKTCKKINSLIASWCDDSNVYIYEISDEMRNLEEQPYNEEVTKPPVHIFQKHTNEGFSLDWNPIHAAKLLTGDNDGNLFLWIPDNCEKWIYEHINFEGTHVSSHHNEGPIGSSKDGIDNDRCRDGIDNDRCRDGIDNDRSKDRIDNDRCRDGIDNDRCRDGIDNDKCRDGIDNDRCRDGIDNDKCRDGIDNDRCRDGIEKGSNSSSRGKSKGDKREKAKKYSIEDVQWNKKGNGLGNVFAMCSSDKSVRILDVRNLKSYGNKKHVNNNSCEIYIPDAHESDVNVIAWNENLEFLLASGGDDSIVKIWDIRNFANSVAQLKFHKQPISSVSWHFNDPYVLLASSADNSISIWDLSVETESLEHSLSKYPDQLLFEHLNQNFITDAKFHPHYPGVVVSTSSDNFNIFKPCNIS</sequence>
<keyword evidence="4" id="KW-0539">Nucleus</keyword>
<dbReference type="Proteomes" id="UP000195521">
    <property type="component" value="Unassembled WGS sequence"/>
</dbReference>
<keyword evidence="2 5" id="KW-0853">WD repeat</keyword>
<evidence type="ECO:0000313" key="8">
    <source>
        <dbReference type="EMBL" id="GAW79747.1"/>
    </source>
</evidence>
<feature type="compositionally biased region" description="Basic and acidic residues" evidence="6">
    <location>
        <begin position="386"/>
        <end position="396"/>
    </location>
</feature>
<keyword evidence="3" id="KW-0677">Repeat</keyword>
<dbReference type="GO" id="GO:0005730">
    <property type="term" value="C:nucleolus"/>
    <property type="evidence" value="ECO:0007669"/>
    <property type="project" value="TreeGrafter"/>
</dbReference>
<evidence type="ECO:0000313" key="9">
    <source>
        <dbReference type="Proteomes" id="UP000195521"/>
    </source>
</evidence>
<organism evidence="8 9">
    <name type="scientific">Plasmodium gonderi</name>
    <dbReference type="NCBI Taxonomy" id="77519"/>
    <lineage>
        <taxon>Eukaryota</taxon>
        <taxon>Sar</taxon>
        <taxon>Alveolata</taxon>
        <taxon>Apicomplexa</taxon>
        <taxon>Aconoidasida</taxon>
        <taxon>Haemosporida</taxon>
        <taxon>Plasmodiidae</taxon>
        <taxon>Plasmodium</taxon>
        <taxon>Plasmodium (Plasmodium)</taxon>
    </lineage>
</organism>
<dbReference type="Pfam" id="PF00400">
    <property type="entry name" value="WD40"/>
    <property type="match status" value="2"/>
</dbReference>
<dbReference type="SMART" id="SM00320">
    <property type="entry name" value="WD40"/>
    <property type="match status" value="6"/>
</dbReference>
<comment type="caution">
    <text evidence="8">The sequence shown here is derived from an EMBL/GenBank/DDBJ whole genome shotgun (WGS) entry which is preliminary data.</text>
</comment>
<dbReference type="OrthoDB" id="2161379at2759"/>